<dbReference type="PANTHER" id="PTHR22776:SF25">
    <property type="entry name" value="CKLF-LIKE MARVEL TRANSMEMBRANE DOMAIN-CONTAINING PROTEIN 6"/>
    <property type="match status" value="1"/>
</dbReference>
<keyword evidence="2 5" id="KW-0812">Transmembrane</keyword>
<dbReference type="AlphaFoldDB" id="A0A8D2J138"/>
<dbReference type="PROSITE" id="PS51225">
    <property type="entry name" value="MARVEL"/>
    <property type="match status" value="1"/>
</dbReference>
<name>A0A8D2J138_VARKO</name>
<feature type="domain" description="MARVEL" evidence="8">
    <location>
        <begin position="31"/>
        <end position="158"/>
    </location>
</feature>
<evidence type="ECO:0000256" key="2">
    <source>
        <dbReference type="ARBA" id="ARBA00022692"/>
    </source>
</evidence>
<sequence>MASSEVYCETTVPAEQPAAKGLTLGGCTAQHLGHRRLLLKGLQLVLSFLAFVLEEVVSECTMCGGLYFFEFVSCCAFLLSILILVLYCTPLHDKIGQSKIEQLDLGIISVVAFFLIIASIVFSATSDKTSLENAAVAFGYLASIAFAVDAGLEFYQKQKTKKERQESTANTHNATENQPLNN</sequence>
<feature type="transmembrane region" description="Helical" evidence="7">
    <location>
        <begin position="134"/>
        <end position="155"/>
    </location>
</feature>
<dbReference type="Pfam" id="PF01284">
    <property type="entry name" value="MARVEL"/>
    <property type="match status" value="1"/>
</dbReference>
<organism evidence="9 10">
    <name type="scientific">Varanus komodoensis</name>
    <name type="common">Komodo dragon</name>
    <dbReference type="NCBI Taxonomy" id="61221"/>
    <lineage>
        <taxon>Eukaryota</taxon>
        <taxon>Metazoa</taxon>
        <taxon>Chordata</taxon>
        <taxon>Craniata</taxon>
        <taxon>Vertebrata</taxon>
        <taxon>Euteleostomi</taxon>
        <taxon>Lepidosauria</taxon>
        <taxon>Squamata</taxon>
        <taxon>Bifurcata</taxon>
        <taxon>Unidentata</taxon>
        <taxon>Episquamata</taxon>
        <taxon>Toxicofera</taxon>
        <taxon>Anguimorpha</taxon>
        <taxon>Paleoanguimorpha</taxon>
        <taxon>Varanoidea</taxon>
        <taxon>Varanidae</taxon>
        <taxon>Varanus</taxon>
    </lineage>
</organism>
<dbReference type="GO" id="GO:0016020">
    <property type="term" value="C:membrane"/>
    <property type="evidence" value="ECO:0007669"/>
    <property type="project" value="UniProtKB-SubCell"/>
</dbReference>
<evidence type="ECO:0000256" key="4">
    <source>
        <dbReference type="ARBA" id="ARBA00023136"/>
    </source>
</evidence>
<evidence type="ECO:0000256" key="5">
    <source>
        <dbReference type="PROSITE-ProRule" id="PRU00581"/>
    </source>
</evidence>
<keyword evidence="4 5" id="KW-0472">Membrane</keyword>
<evidence type="ECO:0000256" key="7">
    <source>
        <dbReference type="SAM" id="Phobius"/>
    </source>
</evidence>
<feature type="transmembrane region" description="Helical" evidence="7">
    <location>
        <begin position="65"/>
        <end position="91"/>
    </location>
</feature>
<evidence type="ECO:0000256" key="1">
    <source>
        <dbReference type="ARBA" id="ARBA00004141"/>
    </source>
</evidence>
<accession>A0A8D2J138</accession>
<dbReference type="Proteomes" id="UP000694545">
    <property type="component" value="Unplaced"/>
</dbReference>
<evidence type="ECO:0000313" key="10">
    <source>
        <dbReference type="Proteomes" id="UP000694545"/>
    </source>
</evidence>
<dbReference type="InterPro" id="IPR050578">
    <property type="entry name" value="MARVEL-CKLF_proteins"/>
</dbReference>
<evidence type="ECO:0000259" key="8">
    <source>
        <dbReference type="PROSITE" id="PS51225"/>
    </source>
</evidence>
<feature type="region of interest" description="Disordered" evidence="6">
    <location>
        <begin position="161"/>
        <end position="182"/>
    </location>
</feature>
<keyword evidence="3 7" id="KW-1133">Transmembrane helix</keyword>
<reference evidence="9" key="1">
    <citation type="submission" date="2025-08" db="UniProtKB">
        <authorList>
            <consortium name="Ensembl"/>
        </authorList>
    </citation>
    <scope>IDENTIFICATION</scope>
</reference>
<evidence type="ECO:0000256" key="3">
    <source>
        <dbReference type="ARBA" id="ARBA00022989"/>
    </source>
</evidence>
<feature type="transmembrane region" description="Helical" evidence="7">
    <location>
        <begin position="103"/>
        <end position="122"/>
    </location>
</feature>
<dbReference type="PANTHER" id="PTHR22776">
    <property type="entry name" value="MARVEL-CONTAINING POTENTIAL LIPID RAFT-ASSOCIATED PROTEIN"/>
    <property type="match status" value="1"/>
</dbReference>
<evidence type="ECO:0000256" key="6">
    <source>
        <dbReference type="SAM" id="MobiDB-lite"/>
    </source>
</evidence>
<proteinExistence type="predicted"/>
<dbReference type="Ensembl" id="ENSVKKT00000007947.1">
    <property type="protein sequence ID" value="ENSVKKP00000007746.1"/>
    <property type="gene ID" value="ENSVKKG00000005542.1"/>
</dbReference>
<dbReference type="InterPro" id="IPR008253">
    <property type="entry name" value="Marvel"/>
</dbReference>
<evidence type="ECO:0000313" key="9">
    <source>
        <dbReference type="Ensembl" id="ENSVKKP00000007746.1"/>
    </source>
</evidence>
<protein>
    <submittedName>
        <fullName evidence="9">CKLF like MARVEL transmembrane domain containing 6</fullName>
    </submittedName>
</protein>
<feature type="compositionally biased region" description="Polar residues" evidence="6">
    <location>
        <begin position="167"/>
        <end position="182"/>
    </location>
</feature>
<comment type="subcellular location">
    <subcellularLocation>
        <location evidence="1">Membrane</location>
        <topology evidence="1">Multi-pass membrane protein</topology>
    </subcellularLocation>
</comment>
<keyword evidence="10" id="KW-1185">Reference proteome</keyword>
<dbReference type="OMA" id="YCASTLF"/>
<feature type="transmembrane region" description="Helical" evidence="7">
    <location>
        <begin position="37"/>
        <end position="53"/>
    </location>
</feature>
<reference evidence="9" key="2">
    <citation type="submission" date="2025-09" db="UniProtKB">
        <authorList>
            <consortium name="Ensembl"/>
        </authorList>
    </citation>
    <scope>IDENTIFICATION</scope>
</reference>